<organism evidence="4 5">
    <name type="scientific">Geodermatophilus ruber</name>
    <dbReference type="NCBI Taxonomy" id="504800"/>
    <lineage>
        <taxon>Bacteria</taxon>
        <taxon>Bacillati</taxon>
        <taxon>Actinomycetota</taxon>
        <taxon>Actinomycetes</taxon>
        <taxon>Geodermatophilales</taxon>
        <taxon>Geodermatophilaceae</taxon>
        <taxon>Geodermatophilus</taxon>
    </lineage>
</organism>
<protein>
    <submittedName>
        <fullName evidence="4">Predicted amidohydrolase</fullName>
    </submittedName>
</protein>
<dbReference type="PROSITE" id="PS50263">
    <property type="entry name" value="CN_HYDROLASE"/>
    <property type="match status" value="1"/>
</dbReference>
<feature type="domain" description="CN hydrolase" evidence="3">
    <location>
        <begin position="8"/>
        <end position="268"/>
    </location>
</feature>
<dbReference type="InParanoid" id="A0A1I4GK29"/>
<dbReference type="RefSeq" id="WP_177212803.1">
    <property type="nucleotide sequence ID" value="NZ_FOSW01000009.1"/>
</dbReference>
<accession>A0A1I4GK29</accession>
<dbReference type="Pfam" id="PF00795">
    <property type="entry name" value="CN_hydrolase"/>
    <property type="match status" value="1"/>
</dbReference>
<feature type="region of interest" description="Disordered" evidence="2">
    <location>
        <begin position="309"/>
        <end position="330"/>
    </location>
</feature>
<dbReference type="Gene3D" id="3.60.110.10">
    <property type="entry name" value="Carbon-nitrogen hydrolase"/>
    <property type="match status" value="1"/>
</dbReference>
<proteinExistence type="predicted"/>
<dbReference type="PANTHER" id="PTHR43674">
    <property type="entry name" value="NITRILASE C965.09-RELATED"/>
    <property type="match status" value="1"/>
</dbReference>
<keyword evidence="5" id="KW-1185">Reference proteome</keyword>
<dbReference type="EMBL" id="FOSW01000009">
    <property type="protein sequence ID" value="SFL29521.1"/>
    <property type="molecule type" value="Genomic_DNA"/>
</dbReference>
<name>A0A1I4GK29_9ACTN</name>
<dbReference type="AlphaFoldDB" id="A0A1I4GK29"/>
<dbReference type="CDD" id="cd07197">
    <property type="entry name" value="nitrilase"/>
    <property type="match status" value="1"/>
</dbReference>
<dbReference type="GO" id="GO:0033388">
    <property type="term" value="P:putrescine biosynthetic process from arginine"/>
    <property type="evidence" value="ECO:0007669"/>
    <property type="project" value="TreeGrafter"/>
</dbReference>
<evidence type="ECO:0000313" key="4">
    <source>
        <dbReference type="EMBL" id="SFL29521.1"/>
    </source>
</evidence>
<dbReference type="GO" id="GO:0050126">
    <property type="term" value="F:N-carbamoylputrescine amidase activity"/>
    <property type="evidence" value="ECO:0007669"/>
    <property type="project" value="TreeGrafter"/>
</dbReference>
<sequence length="330" mass="35582">MSESTQVRRVAAVQMHAVLGDVDANLDLAERAVDQAARDGARVVALPEFFTSGVAFLPEVAAAAQPVDGPAVQALCGWARTHDVLLSGSLLVRDPDGEVRNAVLAVDRTGVRGRHDKDLPTMWENALYVGGTDDGIVDVDGTKVGLAVCWELTRERTVRRLAGGVDLLLAGSGWWTVPRWRPYRLFDAWERANAARALQTPGRFARHVGAPIVHGSHSGALACPMPGLPPLRYRGAYEPMAGIWAADGTAIALATGPEAQVVIADLPLRRATPVPPPDTYWLTPPGPLPLFAWYQQRWHGRRWYARHRRGAPESAVGPGRSPSAPSSTMS</sequence>
<dbReference type="STRING" id="504800.SAMN04488085_10914"/>
<dbReference type="Proteomes" id="UP000199152">
    <property type="component" value="Unassembled WGS sequence"/>
</dbReference>
<dbReference type="InterPro" id="IPR050345">
    <property type="entry name" value="Aliph_Amidase/BUP"/>
</dbReference>
<gene>
    <name evidence="4" type="ORF">SAMN04488085_10914</name>
</gene>
<dbReference type="PANTHER" id="PTHR43674:SF2">
    <property type="entry name" value="BETA-UREIDOPROPIONASE"/>
    <property type="match status" value="1"/>
</dbReference>
<evidence type="ECO:0000313" key="5">
    <source>
        <dbReference type="Proteomes" id="UP000199152"/>
    </source>
</evidence>
<dbReference type="InterPro" id="IPR003010">
    <property type="entry name" value="C-N_Hydrolase"/>
</dbReference>
<dbReference type="SUPFAM" id="SSF56317">
    <property type="entry name" value="Carbon-nitrogen hydrolase"/>
    <property type="match status" value="1"/>
</dbReference>
<keyword evidence="1 4" id="KW-0378">Hydrolase</keyword>
<evidence type="ECO:0000256" key="2">
    <source>
        <dbReference type="SAM" id="MobiDB-lite"/>
    </source>
</evidence>
<reference evidence="4 5" key="1">
    <citation type="submission" date="2016-10" db="EMBL/GenBank/DDBJ databases">
        <authorList>
            <person name="de Groot N.N."/>
        </authorList>
    </citation>
    <scope>NUCLEOTIDE SEQUENCE [LARGE SCALE GENOMIC DNA]</scope>
    <source>
        <strain evidence="4 5">DSM 45317</strain>
    </source>
</reference>
<evidence type="ECO:0000259" key="3">
    <source>
        <dbReference type="PROSITE" id="PS50263"/>
    </source>
</evidence>
<dbReference type="InterPro" id="IPR036526">
    <property type="entry name" value="C-N_Hydrolase_sf"/>
</dbReference>
<evidence type="ECO:0000256" key="1">
    <source>
        <dbReference type="ARBA" id="ARBA00022801"/>
    </source>
</evidence>